<reference evidence="2 3" key="1">
    <citation type="submission" date="2020-02" db="EMBL/GenBank/DDBJ databases">
        <title>Nitrogenibacter mangrovi gen. nov., sp. nov. isolated from mangrove sediment, a denitrifying betaproteobacterium.</title>
        <authorList>
            <person name="Liao H."/>
            <person name="Tian Y."/>
        </authorList>
    </citation>
    <scope>NUCLEOTIDE SEQUENCE [LARGE SCALE GENOMIC DNA]</scope>
    <source>
        <strain evidence="2 3">M9-3-2</strain>
    </source>
</reference>
<evidence type="ECO:0000313" key="2">
    <source>
        <dbReference type="EMBL" id="QID19376.1"/>
    </source>
</evidence>
<dbReference type="EMBL" id="CP048836">
    <property type="protein sequence ID" value="QID19376.1"/>
    <property type="molecule type" value="Genomic_DNA"/>
</dbReference>
<accession>A0A6C1B6L1</accession>
<protein>
    <submittedName>
        <fullName evidence="2">Uncharacterized protein</fullName>
    </submittedName>
</protein>
<feature type="region of interest" description="Disordered" evidence="1">
    <location>
        <begin position="1"/>
        <end position="20"/>
    </location>
</feature>
<proteinExistence type="predicted"/>
<organism evidence="2 3">
    <name type="scientific">Nitrogeniibacter mangrovi</name>
    <dbReference type="NCBI Taxonomy" id="2016596"/>
    <lineage>
        <taxon>Bacteria</taxon>
        <taxon>Pseudomonadati</taxon>
        <taxon>Pseudomonadota</taxon>
        <taxon>Betaproteobacteria</taxon>
        <taxon>Rhodocyclales</taxon>
        <taxon>Zoogloeaceae</taxon>
        <taxon>Nitrogeniibacter</taxon>
    </lineage>
</organism>
<gene>
    <name evidence="2" type="ORF">G3580_18195</name>
</gene>
<keyword evidence="3" id="KW-1185">Reference proteome</keyword>
<feature type="region of interest" description="Disordered" evidence="1">
    <location>
        <begin position="28"/>
        <end position="48"/>
    </location>
</feature>
<name>A0A6C1B6L1_9RHOO</name>
<feature type="compositionally biased region" description="Basic and acidic residues" evidence="1">
    <location>
        <begin position="11"/>
        <end position="20"/>
    </location>
</feature>
<dbReference type="RefSeq" id="WP_173767917.1">
    <property type="nucleotide sequence ID" value="NZ_CP048836.1"/>
</dbReference>
<dbReference type="KEGG" id="azq:G3580_18195"/>
<dbReference type="AlphaFoldDB" id="A0A6C1B6L1"/>
<evidence type="ECO:0000313" key="3">
    <source>
        <dbReference type="Proteomes" id="UP000501991"/>
    </source>
</evidence>
<dbReference type="Proteomes" id="UP000501991">
    <property type="component" value="Chromosome"/>
</dbReference>
<sequence length="88" mass="10256">MTQRRRSLRLGAEDPLRLDHDPEFEEYHLPMDAKPSNPPANPRSSKRKYRLVDLIEQMADDGMPRLEDWENMPLVGLEALDDEPGEQE</sequence>
<evidence type="ECO:0000256" key="1">
    <source>
        <dbReference type="SAM" id="MobiDB-lite"/>
    </source>
</evidence>